<dbReference type="CDD" id="cd06223">
    <property type="entry name" value="PRTases_typeI"/>
    <property type="match status" value="1"/>
</dbReference>
<dbReference type="AlphaFoldDB" id="A0A1G1YMZ9"/>
<proteinExistence type="inferred from homology"/>
<dbReference type="PANTHER" id="PTHR47505">
    <property type="entry name" value="DNA UTILIZATION PROTEIN YHGH"/>
    <property type="match status" value="1"/>
</dbReference>
<dbReference type="InterPro" id="IPR029057">
    <property type="entry name" value="PRTase-like"/>
</dbReference>
<dbReference type="Pfam" id="PF18912">
    <property type="entry name" value="DZR_2"/>
    <property type="match status" value="1"/>
</dbReference>
<sequence length="235" mass="26774">MKPSGSKISQIIWDILFPIKCLSCHRAGEWLCADCLAKIKIYSYYHCPICGQENKNGSVCGYCRPSSFLDGLLVMLENNRLTKQLINLAKYDFIVDLLKGLEPKIAEYLRRNLFWRDSYVLAPIPLHRRKFLERGFNQSQIICEVINKIKGNEINNSLLEKIKYHHPQVGLSADKRRVNITGSFKINQNNSGDHDRTIILVDDVYTTGSTLEAGAKELKANGYQNVWGLVLIKGQ</sequence>
<evidence type="ECO:0000313" key="4">
    <source>
        <dbReference type="Proteomes" id="UP000177376"/>
    </source>
</evidence>
<organism evidence="3 4">
    <name type="scientific">Candidatus Buchananbacteria bacterium RIFCSPLOWO2_01_FULL_39_33</name>
    <dbReference type="NCBI Taxonomy" id="1797543"/>
    <lineage>
        <taxon>Bacteria</taxon>
        <taxon>Candidatus Buchananiibacteriota</taxon>
    </lineage>
</organism>
<feature type="domain" description="Double zinc ribbon" evidence="2">
    <location>
        <begin position="13"/>
        <end position="64"/>
    </location>
</feature>
<dbReference type="EMBL" id="MHIM01000007">
    <property type="protein sequence ID" value="OGY53020.1"/>
    <property type="molecule type" value="Genomic_DNA"/>
</dbReference>
<accession>A0A1G1YMZ9</accession>
<dbReference type="PANTHER" id="PTHR47505:SF1">
    <property type="entry name" value="DNA UTILIZATION PROTEIN YHGH"/>
    <property type="match status" value="1"/>
</dbReference>
<evidence type="ECO:0000313" key="3">
    <source>
        <dbReference type="EMBL" id="OGY53020.1"/>
    </source>
</evidence>
<dbReference type="Gene3D" id="3.40.50.2020">
    <property type="match status" value="1"/>
</dbReference>
<dbReference type="InterPro" id="IPR000836">
    <property type="entry name" value="PRTase_dom"/>
</dbReference>
<protein>
    <recommendedName>
        <fullName evidence="2">Double zinc ribbon domain-containing protein</fullName>
    </recommendedName>
</protein>
<dbReference type="InterPro" id="IPR044005">
    <property type="entry name" value="DZR_2"/>
</dbReference>
<reference evidence="3 4" key="1">
    <citation type="journal article" date="2016" name="Nat. Commun.">
        <title>Thousands of microbial genomes shed light on interconnected biogeochemical processes in an aquifer system.</title>
        <authorList>
            <person name="Anantharaman K."/>
            <person name="Brown C.T."/>
            <person name="Hug L.A."/>
            <person name="Sharon I."/>
            <person name="Castelle C.J."/>
            <person name="Probst A.J."/>
            <person name="Thomas B.C."/>
            <person name="Singh A."/>
            <person name="Wilkins M.J."/>
            <person name="Karaoz U."/>
            <person name="Brodie E.L."/>
            <person name="Williams K.H."/>
            <person name="Hubbard S.S."/>
            <person name="Banfield J.F."/>
        </authorList>
    </citation>
    <scope>NUCLEOTIDE SEQUENCE [LARGE SCALE GENOMIC DNA]</scope>
</reference>
<evidence type="ECO:0000256" key="1">
    <source>
        <dbReference type="ARBA" id="ARBA00008007"/>
    </source>
</evidence>
<dbReference type="InterPro" id="IPR051910">
    <property type="entry name" value="ComF/GntX_DNA_util-trans"/>
</dbReference>
<dbReference type="Proteomes" id="UP000177376">
    <property type="component" value="Unassembled WGS sequence"/>
</dbReference>
<name>A0A1G1YMZ9_9BACT</name>
<comment type="caution">
    <text evidence="3">The sequence shown here is derived from an EMBL/GenBank/DDBJ whole genome shotgun (WGS) entry which is preliminary data.</text>
</comment>
<evidence type="ECO:0000259" key="2">
    <source>
        <dbReference type="Pfam" id="PF18912"/>
    </source>
</evidence>
<dbReference type="SUPFAM" id="SSF53271">
    <property type="entry name" value="PRTase-like"/>
    <property type="match status" value="1"/>
</dbReference>
<gene>
    <name evidence="3" type="ORF">A3A02_02470</name>
</gene>
<comment type="similarity">
    <text evidence="1">Belongs to the ComF/GntX family.</text>
</comment>